<dbReference type="PANTHER" id="PTHR10293:SF16">
    <property type="entry name" value="GLUTAREDOXIN-RELATED PROTEIN 5, MITOCHONDRIAL"/>
    <property type="match status" value="1"/>
</dbReference>
<dbReference type="Proteomes" id="UP001151518">
    <property type="component" value="Unassembled WGS sequence"/>
</dbReference>
<gene>
    <name evidence="8" type="primary">GRX5</name>
    <name evidence="8" type="ORF">GGI25_001140</name>
</gene>
<dbReference type="InterPro" id="IPR036249">
    <property type="entry name" value="Thioredoxin-like_sf"/>
</dbReference>
<dbReference type="PROSITE" id="PS51354">
    <property type="entry name" value="GLUTAREDOXIN_2"/>
    <property type="match status" value="1"/>
</dbReference>
<feature type="domain" description="Glutaredoxin" evidence="7">
    <location>
        <begin position="82"/>
        <end position="146"/>
    </location>
</feature>
<dbReference type="Gene3D" id="3.40.30.10">
    <property type="entry name" value="Glutaredoxin"/>
    <property type="match status" value="1"/>
</dbReference>
<evidence type="ECO:0000256" key="4">
    <source>
        <dbReference type="ARBA" id="ARBA00023014"/>
    </source>
</evidence>
<evidence type="ECO:0000313" key="9">
    <source>
        <dbReference type="Proteomes" id="UP001151518"/>
    </source>
</evidence>
<dbReference type="PANTHER" id="PTHR10293">
    <property type="entry name" value="GLUTAREDOXIN FAMILY MEMBER"/>
    <property type="match status" value="1"/>
</dbReference>
<protein>
    <recommendedName>
        <fullName evidence="6">Monothiol glutaredoxin-5, mitochondrial</fullName>
    </recommendedName>
</protein>
<evidence type="ECO:0000259" key="7">
    <source>
        <dbReference type="Pfam" id="PF00462"/>
    </source>
</evidence>
<dbReference type="GO" id="GO:0015036">
    <property type="term" value="F:disulfide oxidoreductase activity"/>
    <property type="evidence" value="ECO:0007669"/>
    <property type="project" value="UniProtKB-ARBA"/>
</dbReference>
<dbReference type="GO" id="GO:0046872">
    <property type="term" value="F:metal ion binding"/>
    <property type="evidence" value="ECO:0007669"/>
    <property type="project" value="UniProtKB-KW"/>
</dbReference>
<dbReference type="OrthoDB" id="415696at2759"/>
<dbReference type="EMBL" id="JANBTW010000008">
    <property type="protein sequence ID" value="KAJ2679951.1"/>
    <property type="molecule type" value="Genomic_DNA"/>
</dbReference>
<keyword evidence="1" id="KW-0001">2Fe-2S</keyword>
<dbReference type="FunFam" id="3.40.30.10:FF:000005">
    <property type="entry name" value="Glutaredoxin 5"/>
    <property type="match status" value="1"/>
</dbReference>
<sequence>MCVSISIPIIDYEASDPVACYHGSFYLSFMPMFPALRTATHRSLEAQGIKGGSAAYQFISIRSITAKAKATIDDAVKQNDLVVFMKGTPDEPMCGFSRAVVQILQMHGVDEIAGVDCLQDPEIREGIKEYTDWPTIPQVYVKGEFIGGCDVMVQMHQSGELHELLVKEGVLKPEAETEQESEKKE</sequence>
<evidence type="ECO:0000256" key="5">
    <source>
        <dbReference type="ARBA" id="ARBA00023284"/>
    </source>
</evidence>
<keyword evidence="3" id="KW-0408">Iron</keyword>
<keyword evidence="5" id="KW-0676">Redox-active center</keyword>
<dbReference type="SUPFAM" id="SSF52833">
    <property type="entry name" value="Thioredoxin-like"/>
    <property type="match status" value="1"/>
</dbReference>
<reference evidence="8" key="1">
    <citation type="submission" date="2022-07" db="EMBL/GenBank/DDBJ databases">
        <title>Phylogenomic reconstructions and comparative analyses of Kickxellomycotina fungi.</title>
        <authorList>
            <person name="Reynolds N.K."/>
            <person name="Stajich J.E."/>
            <person name="Barry K."/>
            <person name="Grigoriev I.V."/>
            <person name="Crous P."/>
            <person name="Smith M.E."/>
        </authorList>
    </citation>
    <scope>NUCLEOTIDE SEQUENCE</scope>
    <source>
        <strain evidence="8">NRRL 3115</strain>
    </source>
</reference>
<keyword evidence="2" id="KW-0479">Metal-binding</keyword>
<name>A0A9W8L0F0_9FUNG</name>
<dbReference type="NCBIfam" id="TIGR00365">
    <property type="entry name" value="Grx4 family monothiol glutaredoxin"/>
    <property type="match status" value="1"/>
</dbReference>
<dbReference type="CDD" id="cd03028">
    <property type="entry name" value="GRX_PICOT_like"/>
    <property type="match status" value="1"/>
</dbReference>
<dbReference type="InterPro" id="IPR033658">
    <property type="entry name" value="GRX_PICOT-like"/>
</dbReference>
<evidence type="ECO:0000256" key="1">
    <source>
        <dbReference type="ARBA" id="ARBA00022714"/>
    </source>
</evidence>
<dbReference type="GO" id="GO:0051537">
    <property type="term" value="F:2 iron, 2 sulfur cluster binding"/>
    <property type="evidence" value="ECO:0007669"/>
    <property type="project" value="UniProtKB-KW"/>
</dbReference>
<evidence type="ECO:0000256" key="3">
    <source>
        <dbReference type="ARBA" id="ARBA00023004"/>
    </source>
</evidence>
<dbReference type="Pfam" id="PF00462">
    <property type="entry name" value="Glutaredoxin"/>
    <property type="match status" value="1"/>
</dbReference>
<evidence type="ECO:0000256" key="2">
    <source>
        <dbReference type="ARBA" id="ARBA00022723"/>
    </source>
</evidence>
<evidence type="ECO:0000313" key="8">
    <source>
        <dbReference type="EMBL" id="KAJ2679951.1"/>
    </source>
</evidence>
<dbReference type="GO" id="GO:0044571">
    <property type="term" value="P:[2Fe-2S] cluster assembly"/>
    <property type="evidence" value="ECO:0007669"/>
    <property type="project" value="UniProtKB-ARBA"/>
</dbReference>
<accession>A0A9W8L0F0</accession>
<dbReference type="AlphaFoldDB" id="A0A9W8L0F0"/>
<proteinExistence type="predicted"/>
<evidence type="ECO:0000256" key="6">
    <source>
        <dbReference type="ARBA" id="ARBA00067618"/>
    </source>
</evidence>
<keyword evidence="4" id="KW-0411">Iron-sulfur</keyword>
<dbReference type="InterPro" id="IPR002109">
    <property type="entry name" value="Glutaredoxin"/>
</dbReference>
<organism evidence="8 9">
    <name type="scientific">Coemansia spiralis</name>
    <dbReference type="NCBI Taxonomy" id="417178"/>
    <lineage>
        <taxon>Eukaryota</taxon>
        <taxon>Fungi</taxon>
        <taxon>Fungi incertae sedis</taxon>
        <taxon>Zoopagomycota</taxon>
        <taxon>Kickxellomycotina</taxon>
        <taxon>Kickxellomycetes</taxon>
        <taxon>Kickxellales</taxon>
        <taxon>Kickxellaceae</taxon>
        <taxon>Coemansia</taxon>
    </lineage>
</organism>
<dbReference type="GO" id="GO:0005759">
    <property type="term" value="C:mitochondrial matrix"/>
    <property type="evidence" value="ECO:0007669"/>
    <property type="project" value="TreeGrafter"/>
</dbReference>
<dbReference type="InterPro" id="IPR004480">
    <property type="entry name" value="Monothiol_GRX-rel"/>
</dbReference>
<comment type="caution">
    <text evidence="8">The sequence shown here is derived from an EMBL/GenBank/DDBJ whole genome shotgun (WGS) entry which is preliminary data.</text>
</comment>